<dbReference type="Pfam" id="PF12696">
    <property type="entry name" value="TraG-D_C"/>
    <property type="match status" value="1"/>
</dbReference>
<dbReference type="PANTHER" id="PTHR30121">
    <property type="entry name" value="UNCHARACTERIZED PROTEIN YJGR-RELATED"/>
    <property type="match status" value="1"/>
</dbReference>
<dbReference type="Proteomes" id="UP000229794">
    <property type="component" value="Unassembled WGS sequence"/>
</dbReference>
<dbReference type="InterPro" id="IPR027417">
    <property type="entry name" value="P-loop_NTPase"/>
</dbReference>
<dbReference type="CDD" id="cd01127">
    <property type="entry name" value="TrwB_TraG_TraD_VirD4"/>
    <property type="match status" value="1"/>
</dbReference>
<evidence type="ECO:0000259" key="2">
    <source>
        <dbReference type="Pfam" id="PF26449"/>
    </source>
</evidence>
<evidence type="ECO:0000259" key="1">
    <source>
        <dbReference type="Pfam" id="PF12696"/>
    </source>
</evidence>
<dbReference type="InterPro" id="IPR051162">
    <property type="entry name" value="T4SS_component"/>
</dbReference>
<dbReference type="SUPFAM" id="SSF52540">
    <property type="entry name" value="P-loop containing nucleoside triphosphate hydrolases"/>
    <property type="match status" value="1"/>
</dbReference>
<evidence type="ECO:0000313" key="3">
    <source>
        <dbReference type="EMBL" id="PIP55874.1"/>
    </source>
</evidence>
<dbReference type="PANTHER" id="PTHR30121:SF6">
    <property type="entry name" value="SLR6007 PROTEIN"/>
    <property type="match status" value="1"/>
</dbReference>
<proteinExistence type="predicted"/>
<accession>A0A2H0BE18</accession>
<dbReference type="InterPro" id="IPR032689">
    <property type="entry name" value="TraG-D_C"/>
</dbReference>
<sequence>MSERLKFSTPEQELEYLRSKVLEAEKKLERVGSEPERVSVIRESIAEFKKEAGIGTPVAHTVEAEKDAEKIVRQHQEKQLEEMVALAESKGISYALSVVEKIKGWRSEDDFHAFLIDRIMQGLPLAGVKEKGPIYQALHMRLFEILLPKESGGNEKPLAELIKSMEQFYAGLLSFAGDKKDNVSHLVFEIANPDGEEDTRVFVSVPKNRVELFSKQLLALFPKAKLAERKNDYNIFNELGVTLGAFASLSSSPAYPLKTFDTFGSDPLNVILNGFSKIPKTGSGAALQIVFKPVGNTYTKKFESALKKIEKGETPKESLRDDGLAMEFARTVGEIFFSKKKEKNDKPPVIDQSVVEAIKKKLESPIVETNMRLAVSAQTEAEANQLMHNFTSAFNQFENPGKQNIKWQEAKSSGFLAIKDSDFYRAFIFRLFKESERVIFNLKELSTILHFNTDALASSSTLSRSKSRSAPPPVGLPVTGTLLGINSFQGVERQIHIAPEDRLRHFYVVGQTGTGKSTLLKNMIIDDIQKGEGVCFIDPHGSDVLDILSKVPKERLEDVIYFDPASTDRPIALNMLEYDSRYPEQKTFVVNELFSIFQKLYGAIPESMGPMFEQYFRNATMLVIEDPQSGSTLLDVSRVMSNKEYRDLKISRCKNPVVVQFWNEVAGKAGGEAALVNMVPYITSKFDVFLANDIMRPIIAQEKSSFNFREIMDQKKILLINLSKGRLGDINANLIGLILVGKILMAALSRVDSLGPNLPPFYLYIDEFQNITTNSIATILSEARKYKLSLVIAHQFIAQLQEEIKNAVFGNVGTICAFRVGQDDAEYLEKQFTPNFTAQDLTSIDNFNAYIKMLVNGRPVETFDIRLMPKHTGDPSNIQIAKEISSAKYGKNREEVETAIMAKYKSL</sequence>
<organism evidence="3 4">
    <name type="scientific">Candidatus Zambryskibacteria bacterium CG22_combo_CG10-13_8_21_14_all_42_17</name>
    <dbReference type="NCBI Taxonomy" id="1975118"/>
    <lineage>
        <taxon>Bacteria</taxon>
        <taxon>Candidatus Zambryskiibacteriota</taxon>
    </lineage>
</organism>
<feature type="domain" description="TraD/TraG TraM recognition site" evidence="1">
    <location>
        <begin position="760"/>
        <end position="823"/>
    </location>
</feature>
<name>A0A2H0BE18_9BACT</name>
<dbReference type="InterPro" id="IPR058441">
    <property type="entry name" value="DUF8128"/>
</dbReference>
<dbReference type="Pfam" id="PF26449">
    <property type="entry name" value="DUF8128"/>
    <property type="match status" value="1"/>
</dbReference>
<evidence type="ECO:0000313" key="4">
    <source>
        <dbReference type="Proteomes" id="UP000229794"/>
    </source>
</evidence>
<dbReference type="AlphaFoldDB" id="A0A2H0BE18"/>
<gene>
    <name evidence="3" type="ORF">COX06_00830</name>
</gene>
<comment type="caution">
    <text evidence="3">The sequence shown here is derived from an EMBL/GenBank/DDBJ whole genome shotgun (WGS) entry which is preliminary data.</text>
</comment>
<feature type="domain" description="DUF8128" evidence="2">
    <location>
        <begin position="161"/>
        <end position="450"/>
    </location>
</feature>
<reference evidence="3 4" key="1">
    <citation type="submission" date="2017-09" db="EMBL/GenBank/DDBJ databases">
        <title>Depth-based differentiation of microbial function through sediment-hosted aquifers and enrichment of novel symbionts in the deep terrestrial subsurface.</title>
        <authorList>
            <person name="Probst A.J."/>
            <person name="Ladd B."/>
            <person name="Jarett J.K."/>
            <person name="Geller-Mcgrath D.E."/>
            <person name="Sieber C.M."/>
            <person name="Emerson J.B."/>
            <person name="Anantharaman K."/>
            <person name="Thomas B.C."/>
            <person name="Malmstrom R."/>
            <person name="Stieglmeier M."/>
            <person name="Klingl A."/>
            <person name="Woyke T."/>
            <person name="Ryan C.M."/>
            <person name="Banfield J.F."/>
        </authorList>
    </citation>
    <scope>NUCLEOTIDE SEQUENCE [LARGE SCALE GENOMIC DNA]</scope>
    <source>
        <strain evidence="3">CG22_combo_CG10-13_8_21_14_all_42_17</strain>
    </source>
</reference>
<dbReference type="Gene3D" id="3.40.50.300">
    <property type="entry name" value="P-loop containing nucleotide triphosphate hydrolases"/>
    <property type="match status" value="2"/>
</dbReference>
<protein>
    <submittedName>
        <fullName evidence="3">Uncharacterized protein</fullName>
    </submittedName>
</protein>
<dbReference type="EMBL" id="PCST01000012">
    <property type="protein sequence ID" value="PIP55874.1"/>
    <property type="molecule type" value="Genomic_DNA"/>
</dbReference>